<sequence>MDKKILAFALSGLCFTTLAFAEGEEEMKPFSMEAGMGFNITTGNTETTSLNGSIVANHELEDWSNDYNISALYKEETVENADGEKEDRISAEKYFASAQANYKLTNPDHRLFGFASYEQDKQSSYDYQATLASGWNQKLWETETSKFEYSLGPGYAWSKTQDGEQQNGMIVRASAAFQWFVSETSKFTQTASTEVGRDNTKSLSESALTASINGSLSMKLGIKLSHNTHVESGKDKLDTETSVALVYNFF</sequence>
<dbReference type="AlphaFoldDB" id="A0A3D8MEC4"/>
<organism evidence="2 3">
    <name type="scientific">Alteromonas aestuariivivens</name>
    <dbReference type="NCBI Taxonomy" id="1938339"/>
    <lineage>
        <taxon>Bacteria</taxon>
        <taxon>Pseudomonadati</taxon>
        <taxon>Pseudomonadota</taxon>
        <taxon>Gammaproteobacteria</taxon>
        <taxon>Alteromonadales</taxon>
        <taxon>Alteromonadaceae</taxon>
        <taxon>Alteromonas/Salinimonas group</taxon>
        <taxon>Alteromonas</taxon>
    </lineage>
</organism>
<dbReference type="Pfam" id="PF04338">
    <property type="entry name" value="DUF481"/>
    <property type="match status" value="1"/>
</dbReference>
<dbReference type="InterPro" id="IPR007433">
    <property type="entry name" value="DUF481"/>
</dbReference>
<feature type="signal peptide" evidence="1">
    <location>
        <begin position="1"/>
        <end position="21"/>
    </location>
</feature>
<evidence type="ECO:0000313" key="2">
    <source>
        <dbReference type="EMBL" id="RDV29092.1"/>
    </source>
</evidence>
<proteinExistence type="predicted"/>
<dbReference type="RefSeq" id="WP_115591382.1">
    <property type="nucleotide sequence ID" value="NZ_QRHA01000001.1"/>
</dbReference>
<evidence type="ECO:0000313" key="3">
    <source>
        <dbReference type="Proteomes" id="UP000256561"/>
    </source>
</evidence>
<protein>
    <submittedName>
        <fullName evidence="2">DUF481 domain-containing protein</fullName>
    </submittedName>
</protein>
<dbReference type="Proteomes" id="UP000256561">
    <property type="component" value="Unassembled WGS sequence"/>
</dbReference>
<keyword evidence="1" id="KW-0732">Signal</keyword>
<name>A0A3D8MEC4_9ALTE</name>
<feature type="chain" id="PRO_5017556616" evidence="1">
    <location>
        <begin position="22"/>
        <end position="250"/>
    </location>
</feature>
<dbReference type="EMBL" id="QRHA01000001">
    <property type="protein sequence ID" value="RDV29092.1"/>
    <property type="molecule type" value="Genomic_DNA"/>
</dbReference>
<reference evidence="3" key="1">
    <citation type="submission" date="2018-08" db="EMBL/GenBank/DDBJ databases">
        <authorList>
            <person name="Zhang J."/>
            <person name="Du Z.-J."/>
        </authorList>
    </citation>
    <scope>NUCLEOTIDE SEQUENCE [LARGE SCALE GENOMIC DNA]</scope>
    <source>
        <strain evidence="3">KCTC 52655</strain>
    </source>
</reference>
<evidence type="ECO:0000256" key="1">
    <source>
        <dbReference type="SAM" id="SignalP"/>
    </source>
</evidence>
<keyword evidence="3" id="KW-1185">Reference proteome</keyword>
<gene>
    <name evidence="2" type="ORF">DXV75_01100</name>
</gene>
<dbReference type="OrthoDB" id="5292716at2"/>
<comment type="caution">
    <text evidence="2">The sequence shown here is derived from an EMBL/GenBank/DDBJ whole genome shotgun (WGS) entry which is preliminary data.</text>
</comment>
<accession>A0A3D8MEC4</accession>